<reference evidence="1 2" key="1">
    <citation type="submission" date="2015-06" db="EMBL/GenBank/DDBJ databases">
        <title>Draft genome sequence of an Alphaproteobacteria species associated to the Mediterranean sponge Oscarella lobularis.</title>
        <authorList>
            <person name="Jourda C."/>
            <person name="Santini S."/>
            <person name="Claverie J.-M."/>
        </authorList>
    </citation>
    <scope>NUCLEOTIDE SEQUENCE [LARGE SCALE GENOMIC DNA]</scope>
    <source>
        <strain evidence="1">IGS</strain>
    </source>
</reference>
<dbReference type="AlphaFoldDB" id="A0A0J9EFB9"/>
<protein>
    <submittedName>
        <fullName evidence="1">Phosphonoacetate hydrolase</fullName>
        <ecNumber evidence="1">3.11.1.2</ecNumber>
    </submittedName>
</protein>
<gene>
    <name evidence="1" type="ORF">AIOL_000527</name>
</gene>
<dbReference type="Gene3D" id="3.30.1360.110">
    <property type="entry name" value="Domain 2, Phosphonoacetate Hydrolase"/>
    <property type="match status" value="1"/>
</dbReference>
<dbReference type="CDD" id="cd16018">
    <property type="entry name" value="Enpp"/>
    <property type="match status" value="1"/>
</dbReference>
<dbReference type="PATRIC" id="fig|1675527.3.peg.582"/>
<evidence type="ECO:0000313" key="2">
    <source>
        <dbReference type="Proteomes" id="UP000037178"/>
    </source>
</evidence>
<keyword evidence="1" id="KW-0378">Hydrolase</keyword>
<dbReference type="GO" id="GO:0047400">
    <property type="term" value="F:phosphonoacetate hydrolase activity"/>
    <property type="evidence" value="ECO:0007669"/>
    <property type="project" value="UniProtKB-EC"/>
</dbReference>
<comment type="caution">
    <text evidence="1">The sequence shown here is derived from an EMBL/GenBank/DDBJ whole genome shotgun (WGS) entry which is preliminary data.</text>
</comment>
<dbReference type="STRING" id="1675527.AIOL_000527"/>
<proteinExistence type="predicted"/>
<dbReference type="NCBIfam" id="TIGR02335">
    <property type="entry name" value="hydr_PhnA"/>
    <property type="match status" value="1"/>
</dbReference>
<name>A0A0J9EFB9_9RHOB</name>
<keyword evidence="2" id="KW-1185">Reference proteome</keyword>
<dbReference type="InterPro" id="IPR002591">
    <property type="entry name" value="Phosphodiest/P_Trfase"/>
</dbReference>
<sequence>MQDVTVNDRTYAAPRTCAIAICLDGCEPEYLEVAIAEGLMPHLKKMRETGTDRLAHSVIPSFTNPNNLSIATGRPPVVHGICGNFLYDPDTGEEVMMNDVRFLRAPTIFSKFYEAGARVAMVTAKDKLRALLGSGLKFDEDRAIAFSSERSGDTTVAEHGIDRASDWLGMPVPEVYSAELSEFVFAAGVKLLREWKPDVMYLSTTDYVQHKFAPDEQGAKDFYAMGAAVVVTADHGMKPKHDAQGAPAVIYLQDVMDDWLGAAAARVILPITDPYVVHHGALGSFATAYLPEGADRASIVARLKALPEMLEVTTREEAVQKYDLPPDRIGDVVMVSTENMTIGTSAHRHDLAALKEPLRSHGGLTEQEVPFIVNRVIDLPGAPTLRNFDAFFYACTAAALEEMPA</sequence>
<dbReference type="SUPFAM" id="SSF53649">
    <property type="entry name" value="Alkaline phosphatase-like"/>
    <property type="match status" value="1"/>
</dbReference>
<dbReference type="EC" id="3.11.1.2" evidence="1"/>
<evidence type="ECO:0000313" key="1">
    <source>
        <dbReference type="EMBL" id="KMW60374.1"/>
    </source>
</evidence>
<dbReference type="InterPro" id="IPR023116">
    <property type="entry name" value="Phosphonoacetate_hydro_insert"/>
</dbReference>
<accession>A0A0J9EFB9</accession>
<dbReference type="RefSeq" id="WP_049641467.1">
    <property type="nucleotide sequence ID" value="NZ_LFTY01000001.1"/>
</dbReference>
<dbReference type="Proteomes" id="UP000037178">
    <property type="component" value="Unassembled WGS sequence"/>
</dbReference>
<dbReference type="InterPro" id="IPR012710">
    <property type="entry name" value="Phosphonoacetate_hydro"/>
</dbReference>
<dbReference type="Gene3D" id="3.40.720.10">
    <property type="entry name" value="Alkaline Phosphatase, subunit A"/>
    <property type="match status" value="1"/>
</dbReference>
<dbReference type="PANTHER" id="PTHR10151">
    <property type="entry name" value="ECTONUCLEOTIDE PYROPHOSPHATASE/PHOSPHODIESTERASE"/>
    <property type="match status" value="1"/>
</dbReference>
<dbReference type="EMBL" id="LFTY01000001">
    <property type="protein sequence ID" value="KMW60374.1"/>
    <property type="molecule type" value="Genomic_DNA"/>
</dbReference>
<dbReference type="InterPro" id="IPR017850">
    <property type="entry name" value="Alkaline_phosphatase_core_sf"/>
</dbReference>
<dbReference type="PANTHER" id="PTHR10151:SF120">
    <property type="entry name" value="BIS(5'-ADENOSYL)-TRIPHOSPHATASE"/>
    <property type="match status" value="1"/>
</dbReference>
<organism evidence="1 2">
    <name type="scientific">Candidatus Rhodobacter oscarellae</name>
    <dbReference type="NCBI Taxonomy" id="1675527"/>
    <lineage>
        <taxon>Bacteria</taxon>
        <taxon>Pseudomonadati</taxon>
        <taxon>Pseudomonadota</taxon>
        <taxon>Alphaproteobacteria</taxon>
        <taxon>Rhodobacterales</taxon>
        <taxon>Rhodobacter group</taxon>
        <taxon>Rhodobacter</taxon>
    </lineage>
</organism>
<dbReference type="OrthoDB" id="8580666at2"/>
<dbReference type="Pfam" id="PF01663">
    <property type="entry name" value="Phosphodiest"/>
    <property type="match status" value="1"/>
</dbReference>